<feature type="transmembrane region" description="Helical" evidence="7">
    <location>
        <begin position="316"/>
        <end position="349"/>
    </location>
</feature>
<dbReference type="OrthoDB" id="9770036at2"/>
<dbReference type="Proteomes" id="UP000182569">
    <property type="component" value="Chromosome"/>
</dbReference>
<evidence type="ECO:0000313" key="11">
    <source>
        <dbReference type="Proteomes" id="UP000182569"/>
    </source>
</evidence>
<reference evidence="11" key="1">
    <citation type="journal article" date="2016" name="Front. Microbiol.">
        <title>Complete Genome Sequence of Clostridium estertheticum DSM 8809, a Microbe Identified in Spoiled Vacuum Packed Beef.</title>
        <authorList>
            <person name="Yu Z."/>
            <person name="Gunn L."/>
            <person name="Brennan E."/>
            <person name="Reid R."/>
            <person name="Wall P.G."/>
            <person name="Gaora O.P."/>
            <person name="Hurley D."/>
            <person name="Bolton D."/>
            <person name="Fanning S."/>
        </authorList>
    </citation>
    <scope>NUCLEOTIDE SEQUENCE [LARGE SCALE GENOMIC DNA]</scope>
    <source>
        <strain evidence="11">DSM 8809</strain>
    </source>
</reference>
<feature type="domain" description="MacB-like periplasmic core" evidence="9">
    <location>
        <begin position="22"/>
        <end position="236"/>
    </location>
</feature>
<evidence type="ECO:0000256" key="7">
    <source>
        <dbReference type="SAM" id="Phobius"/>
    </source>
</evidence>
<dbReference type="InterPro" id="IPR050250">
    <property type="entry name" value="Macrolide_Exporter_MacB"/>
</dbReference>
<dbReference type="RefSeq" id="WP_071611015.1">
    <property type="nucleotide sequence ID" value="NZ_CP015756.1"/>
</dbReference>
<keyword evidence="3 7" id="KW-0812">Transmembrane</keyword>
<evidence type="ECO:0000256" key="3">
    <source>
        <dbReference type="ARBA" id="ARBA00022692"/>
    </source>
</evidence>
<feature type="domain" description="ABC3 transporter permease C-terminal" evidence="8">
    <location>
        <begin position="275"/>
        <end position="388"/>
    </location>
</feature>
<dbReference type="AlphaFoldDB" id="A0A1J0GBQ1"/>
<evidence type="ECO:0000256" key="1">
    <source>
        <dbReference type="ARBA" id="ARBA00004651"/>
    </source>
</evidence>
<dbReference type="EMBL" id="CP015756">
    <property type="protein sequence ID" value="APC38719.1"/>
    <property type="molecule type" value="Genomic_DNA"/>
</dbReference>
<keyword evidence="11" id="KW-1185">Reference proteome</keyword>
<protein>
    <submittedName>
        <fullName evidence="10">ABC transporter</fullName>
    </submittedName>
</protein>
<name>A0A1J0GBQ1_9CLOT</name>
<keyword evidence="2" id="KW-1003">Cell membrane</keyword>
<evidence type="ECO:0000256" key="4">
    <source>
        <dbReference type="ARBA" id="ARBA00022989"/>
    </source>
</evidence>
<organism evidence="10 11">
    <name type="scientific">Clostridium estertheticum subsp. estertheticum</name>
    <dbReference type="NCBI Taxonomy" id="1552"/>
    <lineage>
        <taxon>Bacteria</taxon>
        <taxon>Bacillati</taxon>
        <taxon>Bacillota</taxon>
        <taxon>Clostridia</taxon>
        <taxon>Eubacteriales</taxon>
        <taxon>Clostridiaceae</taxon>
        <taxon>Clostridium</taxon>
    </lineage>
</organism>
<dbReference type="Pfam" id="PF02687">
    <property type="entry name" value="FtsX"/>
    <property type="match status" value="1"/>
</dbReference>
<evidence type="ECO:0000259" key="8">
    <source>
        <dbReference type="Pfam" id="PF02687"/>
    </source>
</evidence>
<evidence type="ECO:0000256" key="6">
    <source>
        <dbReference type="ARBA" id="ARBA00038076"/>
    </source>
</evidence>
<keyword evidence="4 7" id="KW-1133">Transmembrane helix</keyword>
<feature type="transmembrane region" description="Helical" evidence="7">
    <location>
        <begin position="265"/>
        <end position="295"/>
    </location>
</feature>
<evidence type="ECO:0000256" key="5">
    <source>
        <dbReference type="ARBA" id="ARBA00023136"/>
    </source>
</evidence>
<feature type="transmembrane region" description="Helical" evidence="7">
    <location>
        <begin position="361"/>
        <end position="381"/>
    </location>
</feature>
<dbReference type="Pfam" id="PF12704">
    <property type="entry name" value="MacB_PCD"/>
    <property type="match status" value="1"/>
</dbReference>
<dbReference type="PANTHER" id="PTHR30572:SF4">
    <property type="entry name" value="ABC TRANSPORTER PERMEASE YTRF"/>
    <property type="match status" value="1"/>
</dbReference>
<dbReference type="STRING" id="1552.A7L45_00845"/>
<evidence type="ECO:0000313" key="10">
    <source>
        <dbReference type="EMBL" id="APC38719.1"/>
    </source>
</evidence>
<dbReference type="GO" id="GO:0005886">
    <property type="term" value="C:plasma membrane"/>
    <property type="evidence" value="ECO:0007669"/>
    <property type="project" value="UniProtKB-SubCell"/>
</dbReference>
<evidence type="ECO:0000259" key="9">
    <source>
        <dbReference type="Pfam" id="PF12704"/>
    </source>
</evidence>
<dbReference type="PANTHER" id="PTHR30572">
    <property type="entry name" value="MEMBRANE COMPONENT OF TRANSPORTER-RELATED"/>
    <property type="match status" value="1"/>
</dbReference>
<dbReference type="InterPro" id="IPR025857">
    <property type="entry name" value="MacB_PCD"/>
</dbReference>
<comment type="subcellular location">
    <subcellularLocation>
        <location evidence="1">Cell membrane</location>
        <topology evidence="1">Multi-pass membrane protein</topology>
    </subcellularLocation>
</comment>
<comment type="similarity">
    <text evidence="6">Belongs to the ABC-4 integral membrane protein family.</text>
</comment>
<accession>A0A1J0GBQ1</accession>
<evidence type="ECO:0000256" key="2">
    <source>
        <dbReference type="ARBA" id="ARBA00022475"/>
    </source>
</evidence>
<dbReference type="InterPro" id="IPR003838">
    <property type="entry name" value="ABC3_permease_C"/>
</dbReference>
<gene>
    <name evidence="10" type="ORF">A7L45_00845</name>
</gene>
<sequence>MSIINLIKTSVYSLKSHKLRVFLTMIGIIIGISSVITIMSVGNGLKVKMNESMADTSANKINVNFEPENKDVDLTLIESFSKSDPYYLKTVPGVEKAEASKDMGGMGGFTSGDATYFDKKTYITLEDYDGKEINVKYGRSFKKSENDKKLIILGYKVAEKLFKSPEKAIGCGITVNGVIYEVIGVKQEEGAFSLTGETSYISKESKENMNTDTTISSLDVYIKAGEDKDKVFENVKNELVKVHPNLKGEYKLQDPQAATKIFGQIIGYLTAFIALISGISLFVGGIGVMNIMYVSVTERKREIGIRRAIGAKPKSILLQFLIEAIMVTGLGGLLGILFGFIFCKIIGIFMPFPPVMSGASVIGATAISVIIGIIFGIIPAINASKMDPIKAIYN</sequence>
<feature type="transmembrane region" description="Helical" evidence="7">
    <location>
        <begin position="21"/>
        <end position="42"/>
    </location>
</feature>
<proteinExistence type="inferred from homology"/>
<keyword evidence="5 7" id="KW-0472">Membrane</keyword>
<dbReference type="GO" id="GO:0022857">
    <property type="term" value="F:transmembrane transporter activity"/>
    <property type="evidence" value="ECO:0007669"/>
    <property type="project" value="TreeGrafter"/>
</dbReference>
<dbReference type="KEGG" id="ceu:A7L45_00845"/>